<keyword evidence="1" id="KW-0812">Transmembrane</keyword>
<sequence>MALRRNLFVALIVQDVAVLISLGVYAFPDLEDELFVWVTLELRFRTLVGDIPMDLVSLGSTFATSSSIYIALARSSAVCSSCTGSMTDVGVVGLVYLSSLWQVEEKFIVIFRPWNVDVAGSSVESVFFLNISSYME</sequence>
<keyword evidence="1" id="KW-0472">Membrane</keyword>
<keyword evidence="1" id="KW-1133">Transmembrane helix</keyword>
<evidence type="ECO:0000256" key="1">
    <source>
        <dbReference type="SAM" id="Phobius"/>
    </source>
</evidence>
<accession>A0ABQ7F3I7</accession>
<protein>
    <submittedName>
        <fullName evidence="2">Uncharacterized protein</fullName>
    </submittedName>
</protein>
<gene>
    <name evidence="2" type="ORF">DY000_02044685</name>
</gene>
<reference evidence="2 3" key="1">
    <citation type="journal article" date="2020" name="BMC Genomics">
        <title>Intraspecific diversification of the crop wild relative Brassica cretica Lam. using demographic model selection.</title>
        <authorList>
            <person name="Kioukis A."/>
            <person name="Michalopoulou V.A."/>
            <person name="Briers L."/>
            <person name="Pirintsos S."/>
            <person name="Studholme D.J."/>
            <person name="Pavlidis P."/>
            <person name="Sarris P.F."/>
        </authorList>
    </citation>
    <scope>NUCLEOTIDE SEQUENCE [LARGE SCALE GENOMIC DNA]</scope>
    <source>
        <strain evidence="3">cv. PFS-1207/04</strain>
    </source>
</reference>
<evidence type="ECO:0000313" key="3">
    <source>
        <dbReference type="Proteomes" id="UP000266723"/>
    </source>
</evidence>
<name>A0ABQ7F3I7_BRACR</name>
<feature type="transmembrane region" description="Helical" evidence="1">
    <location>
        <begin position="7"/>
        <end position="27"/>
    </location>
</feature>
<evidence type="ECO:0000313" key="2">
    <source>
        <dbReference type="EMBL" id="KAF3610170.1"/>
    </source>
</evidence>
<keyword evidence="3" id="KW-1185">Reference proteome</keyword>
<dbReference type="EMBL" id="QGKV02000297">
    <property type="protein sequence ID" value="KAF3610170.1"/>
    <property type="molecule type" value="Genomic_DNA"/>
</dbReference>
<proteinExistence type="predicted"/>
<organism evidence="2 3">
    <name type="scientific">Brassica cretica</name>
    <name type="common">Mustard</name>
    <dbReference type="NCBI Taxonomy" id="69181"/>
    <lineage>
        <taxon>Eukaryota</taxon>
        <taxon>Viridiplantae</taxon>
        <taxon>Streptophyta</taxon>
        <taxon>Embryophyta</taxon>
        <taxon>Tracheophyta</taxon>
        <taxon>Spermatophyta</taxon>
        <taxon>Magnoliopsida</taxon>
        <taxon>eudicotyledons</taxon>
        <taxon>Gunneridae</taxon>
        <taxon>Pentapetalae</taxon>
        <taxon>rosids</taxon>
        <taxon>malvids</taxon>
        <taxon>Brassicales</taxon>
        <taxon>Brassicaceae</taxon>
        <taxon>Brassiceae</taxon>
        <taxon>Brassica</taxon>
    </lineage>
</organism>
<comment type="caution">
    <text evidence="2">The sequence shown here is derived from an EMBL/GenBank/DDBJ whole genome shotgun (WGS) entry which is preliminary data.</text>
</comment>
<dbReference type="Proteomes" id="UP000266723">
    <property type="component" value="Unassembled WGS sequence"/>
</dbReference>